<dbReference type="PANTHER" id="PTHR33744">
    <property type="entry name" value="CARBOHYDRATE DIACID REGULATOR"/>
    <property type="match status" value="1"/>
</dbReference>
<dbReference type="InterPro" id="IPR025736">
    <property type="entry name" value="PucR_C-HTH_dom"/>
</dbReference>
<dbReference type="SUPFAM" id="SSF46689">
    <property type="entry name" value="Homeodomain-like"/>
    <property type="match status" value="1"/>
</dbReference>
<protein>
    <submittedName>
        <fullName evidence="2">Helix-turn-helix domain-containing protein</fullName>
    </submittedName>
</protein>
<reference evidence="2 3" key="1">
    <citation type="submission" date="2022-01" db="EMBL/GenBank/DDBJ databases">
        <title>Alkalihalobacillus sp. EGI L200015, a novel bacterium isolated from a salt lake sediment.</title>
        <authorList>
            <person name="Gao L."/>
            <person name="Fang B.-Z."/>
            <person name="Li W.-J."/>
        </authorList>
    </citation>
    <scope>NUCLEOTIDE SEQUENCE [LARGE SCALE GENOMIC DNA]</scope>
    <source>
        <strain evidence="2 3">KCTC 12718</strain>
    </source>
</reference>
<evidence type="ECO:0000313" key="3">
    <source>
        <dbReference type="Proteomes" id="UP001649381"/>
    </source>
</evidence>
<dbReference type="Gene3D" id="1.10.10.2840">
    <property type="entry name" value="PucR C-terminal helix-turn-helix domain"/>
    <property type="match status" value="1"/>
</dbReference>
<organism evidence="2 3">
    <name type="scientific">Pseudalkalibacillus berkeleyi</name>
    <dbReference type="NCBI Taxonomy" id="1069813"/>
    <lineage>
        <taxon>Bacteria</taxon>
        <taxon>Bacillati</taxon>
        <taxon>Bacillota</taxon>
        <taxon>Bacilli</taxon>
        <taxon>Bacillales</taxon>
        <taxon>Fictibacillaceae</taxon>
        <taxon>Pseudalkalibacillus</taxon>
    </lineage>
</organism>
<proteinExistence type="predicted"/>
<dbReference type="InterPro" id="IPR009057">
    <property type="entry name" value="Homeodomain-like_sf"/>
</dbReference>
<accession>A0ABS9GXF0</accession>
<feature type="domain" description="PucR C-terminal helix-turn-helix" evidence="1">
    <location>
        <begin position="235"/>
        <end position="291"/>
    </location>
</feature>
<keyword evidence="3" id="KW-1185">Reference proteome</keyword>
<dbReference type="PANTHER" id="PTHR33744:SF15">
    <property type="entry name" value="CARBOHYDRATE DIACID REGULATOR"/>
    <property type="match status" value="1"/>
</dbReference>
<dbReference type="Pfam" id="PF13556">
    <property type="entry name" value="HTH_30"/>
    <property type="match status" value="1"/>
</dbReference>
<comment type="caution">
    <text evidence="2">The sequence shown here is derived from an EMBL/GenBank/DDBJ whole genome shotgun (WGS) entry which is preliminary data.</text>
</comment>
<sequence length="296" mass="34489">MSEIHKLRTLFGQEHIIEDTDEKNREDFLWYRTAKGEEFGVNKAFLTTESEQLLQVFLTPLADRPTEEDEIQQAWYELLFNNRTSDHYQIQQGRLLHFQINSKDIEHDLFVEAFQNMLSNKLIPVWKDRYSGVFVEGVREPFATTNELNELLLTIESDFYMNASLFIGSPFSSITEAKSSFDIESSYYDLIAKPTQRINIFSLTSVLPTLLLHQSRNEDIEYYQDQIIGKVEPELLNTVKVLLDCDLNLTAASKKLFIHRNSLQYRLEKFTDLTGLDPKTFKDAITCHLLLLSQEI</sequence>
<dbReference type="InterPro" id="IPR051448">
    <property type="entry name" value="CdaR-like_regulators"/>
</dbReference>
<dbReference type="Proteomes" id="UP001649381">
    <property type="component" value="Unassembled WGS sequence"/>
</dbReference>
<dbReference type="InterPro" id="IPR042070">
    <property type="entry name" value="PucR_C-HTH_sf"/>
</dbReference>
<evidence type="ECO:0000313" key="2">
    <source>
        <dbReference type="EMBL" id="MCF6136148.1"/>
    </source>
</evidence>
<dbReference type="RefSeq" id="WP_236330359.1">
    <property type="nucleotide sequence ID" value="NZ_JAKIJS010000001.1"/>
</dbReference>
<name>A0ABS9GXF0_9BACL</name>
<gene>
    <name evidence="2" type="ORF">L2716_00310</name>
</gene>
<evidence type="ECO:0000259" key="1">
    <source>
        <dbReference type="Pfam" id="PF13556"/>
    </source>
</evidence>
<dbReference type="EMBL" id="JAKIJS010000001">
    <property type="protein sequence ID" value="MCF6136148.1"/>
    <property type="molecule type" value="Genomic_DNA"/>
</dbReference>